<comment type="caution">
    <text evidence="1">The sequence shown here is derived from an EMBL/GenBank/DDBJ whole genome shotgun (WGS) entry which is preliminary data.</text>
</comment>
<keyword evidence="2" id="KW-1185">Reference proteome</keyword>
<sequence>MEDVEEWIVCMELKDRPMVKQHMSGKDALKWVEATYAWKSNHLEIEIETSSDEDDNLLFSSDDDNPFGGAHMDPYEDEPHILILAGVHKEG</sequence>
<evidence type="ECO:0000313" key="2">
    <source>
        <dbReference type="Proteomes" id="UP000245207"/>
    </source>
</evidence>
<proteinExistence type="predicted"/>
<dbReference type="Proteomes" id="UP000245207">
    <property type="component" value="Unassembled WGS sequence"/>
</dbReference>
<dbReference type="EMBL" id="PKPP01008267">
    <property type="protein sequence ID" value="PWA51145.1"/>
    <property type="molecule type" value="Genomic_DNA"/>
</dbReference>
<protein>
    <submittedName>
        <fullName evidence="1">Uncharacterized protein</fullName>
    </submittedName>
</protein>
<evidence type="ECO:0000313" key="1">
    <source>
        <dbReference type="EMBL" id="PWA51145.1"/>
    </source>
</evidence>
<name>A0A2U1LQ66_ARTAN</name>
<organism evidence="1 2">
    <name type="scientific">Artemisia annua</name>
    <name type="common">Sweet wormwood</name>
    <dbReference type="NCBI Taxonomy" id="35608"/>
    <lineage>
        <taxon>Eukaryota</taxon>
        <taxon>Viridiplantae</taxon>
        <taxon>Streptophyta</taxon>
        <taxon>Embryophyta</taxon>
        <taxon>Tracheophyta</taxon>
        <taxon>Spermatophyta</taxon>
        <taxon>Magnoliopsida</taxon>
        <taxon>eudicotyledons</taxon>
        <taxon>Gunneridae</taxon>
        <taxon>Pentapetalae</taxon>
        <taxon>asterids</taxon>
        <taxon>campanulids</taxon>
        <taxon>Asterales</taxon>
        <taxon>Asteraceae</taxon>
        <taxon>Asteroideae</taxon>
        <taxon>Anthemideae</taxon>
        <taxon>Artemisiinae</taxon>
        <taxon>Artemisia</taxon>
    </lineage>
</organism>
<reference evidence="1 2" key="1">
    <citation type="journal article" date="2018" name="Mol. Plant">
        <title>The genome of Artemisia annua provides insight into the evolution of Asteraceae family and artemisinin biosynthesis.</title>
        <authorList>
            <person name="Shen Q."/>
            <person name="Zhang L."/>
            <person name="Liao Z."/>
            <person name="Wang S."/>
            <person name="Yan T."/>
            <person name="Shi P."/>
            <person name="Liu M."/>
            <person name="Fu X."/>
            <person name="Pan Q."/>
            <person name="Wang Y."/>
            <person name="Lv Z."/>
            <person name="Lu X."/>
            <person name="Zhang F."/>
            <person name="Jiang W."/>
            <person name="Ma Y."/>
            <person name="Chen M."/>
            <person name="Hao X."/>
            <person name="Li L."/>
            <person name="Tang Y."/>
            <person name="Lv G."/>
            <person name="Zhou Y."/>
            <person name="Sun X."/>
            <person name="Brodelius P.E."/>
            <person name="Rose J.K.C."/>
            <person name="Tang K."/>
        </authorList>
    </citation>
    <scope>NUCLEOTIDE SEQUENCE [LARGE SCALE GENOMIC DNA]</scope>
    <source>
        <strain evidence="2">cv. Huhao1</strain>
        <tissue evidence="1">Leaf</tissue>
    </source>
</reference>
<gene>
    <name evidence="1" type="ORF">CTI12_AA466370</name>
</gene>
<accession>A0A2U1LQ66</accession>
<dbReference type="AlphaFoldDB" id="A0A2U1LQ66"/>